<evidence type="ECO:0000256" key="3">
    <source>
        <dbReference type="ARBA" id="ARBA00009677"/>
    </source>
</evidence>
<dbReference type="InterPro" id="IPR010930">
    <property type="entry name" value="Flg_bb/hook_C_dom"/>
</dbReference>
<keyword evidence="6" id="KW-0975">Bacterial flagellum</keyword>
<dbReference type="Pfam" id="PF21158">
    <property type="entry name" value="flgK_1st_1"/>
    <property type="match status" value="1"/>
</dbReference>
<evidence type="ECO:0000256" key="4">
    <source>
        <dbReference type="ARBA" id="ARBA00016244"/>
    </source>
</evidence>
<evidence type="ECO:0000256" key="5">
    <source>
        <dbReference type="ARBA" id="ARBA00022525"/>
    </source>
</evidence>
<keyword evidence="11" id="KW-1185">Reference proteome</keyword>
<dbReference type="RefSeq" id="WP_189458605.1">
    <property type="nucleotide sequence ID" value="NZ_BMYO01000001.1"/>
</dbReference>
<keyword evidence="5" id="KW-0964">Secreted</keyword>
<comment type="caution">
    <text evidence="10">The sequence shown here is derived from an EMBL/GenBank/DDBJ whole genome shotgun (WGS) entry which is preliminary data.</text>
</comment>
<evidence type="ECO:0000256" key="6">
    <source>
        <dbReference type="ARBA" id="ARBA00023143"/>
    </source>
</evidence>
<dbReference type="SUPFAM" id="SSF64518">
    <property type="entry name" value="Phase 1 flagellin"/>
    <property type="match status" value="2"/>
</dbReference>
<organism evidence="10 11">
    <name type="scientific">Jeongeupia chitinilytica</name>
    <dbReference type="NCBI Taxonomy" id="1041641"/>
    <lineage>
        <taxon>Bacteria</taxon>
        <taxon>Pseudomonadati</taxon>
        <taxon>Pseudomonadota</taxon>
        <taxon>Betaproteobacteria</taxon>
        <taxon>Neisseriales</taxon>
        <taxon>Chitinibacteraceae</taxon>
        <taxon>Jeongeupia</taxon>
    </lineage>
</organism>
<dbReference type="PRINTS" id="PR01005">
    <property type="entry name" value="FLGHOOKAP1"/>
</dbReference>
<evidence type="ECO:0000259" key="7">
    <source>
        <dbReference type="Pfam" id="PF06429"/>
    </source>
</evidence>
<dbReference type="Pfam" id="PF22638">
    <property type="entry name" value="FlgK_D1"/>
    <property type="match status" value="1"/>
</dbReference>
<reference evidence="11" key="1">
    <citation type="journal article" date="2019" name="Int. J. Syst. Evol. Microbiol.">
        <title>The Global Catalogue of Microorganisms (GCM) 10K type strain sequencing project: providing services to taxonomists for standard genome sequencing and annotation.</title>
        <authorList>
            <consortium name="The Broad Institute Genomics Platform"/>
            <consortium name="The Broad Institute Genome Sequencing Center for Infectious Disease"/>
            <person name="Wu L."/>
            <person name="Ma J."/>
        </authorList>
    </citation>
    <scope>NUCLEOTIDE SEQUENCE [LARGE SCALE GENOMIC DNA]</scope>
    <source>
        <strain evidence="11">KCTC 23701</strain>
    </source>
</reference>
<feature type="domain" description="Flagellar hook-associated protein FlgK helical" evidence="9">
    <location>
        <begin position="93"/>
        <end position="326"/>
    </location>
</feature>
<evidence type="ECO:0000256" key="2">
    <source>
        <dbReference type="ARBA" id="ARBA00004613"/>
    </source>
</evidence>
<dbReference type="InterPro" id="IPR049119">
    <property type="entry name" value="FlgK_D2-like"/>
</dbReference>
<evidence type="ECO:0000256" key="1">
    <source>
        <dbReference type="ARBA" id="ARBA00004365"/>
    </source>
</evidence>
<dbReference type="EMBL" id="BMYO01000001">
    <property type="protein sequence ID" value="GHD57206.1"/>
    <property type="molecule type" value="Genomic_DNA"/>
</dbReference>
<comment type="similarity">
    <text evidence="3">Belongs to the flagella basal body rod proteins family.</text>
</comment>
<gene>
    <name evidence="10" type="primary">flgK</name>
    <name evidence="10" type="ORF">GCM10007350_05540</name>
</gene>
<dbReference type="Proteomes" id="UP000604737">
    <property type="component" value="Unassembled WGS sequence"/>
</dbReference>
<dbReference type="PANTHER" id="PTHR30033:SF1">
    <property type="entry name" value="FLAGELLAR HOOK-ASSOCIATED PROTEIN 1"/>
    <property type="match status" value="1"/>
</dbReference>
<feature type="domain" description="Flagellar hook-associated protein 1 D2-like" evidence="8">
    <location>
        <begin position="343"/>
        <end position="425"/>
    </location>
</feature>
<feature type="domain" description="Flagellar basal-body/hook protein C-terminal" evidence="7">
    <location>
        <begin position="610"/>
        <end position="649"/>
    </location>
</feature>
<dbReference type="NCBIfam" id="TIGR02492">
    <property type="entry name" value="flgK_ends"/>
    <property type="match status" value="1"/>
</dbReference>
<keyword evidence="10" id="KW-0966">Cell projection</keyword>
<proteinExistence type="inferred from homology"/>
<evidence type="ECO:0000313" key="10">
    <source>
        <dbReference type="EMBL" id="GHD57206.1"/>
    </source>
</evidence>
<evidence type="ECO:0000259" key="8">
    <source>
        <dbReference type="Pfam" id="PF21158"/>
    </source>
</evidence>
<dbReference type="PANTHER" id="PTHR30033">
    <property type="entry name" value="FLAGELLAR HOOK-ASSOCIATED PROTEIN 1"/>
    <property type="match status" value="1"/>
</dbReference>
<accession>A0ABQ3GVL1</accession>
<name>A0ABQ3GVL1_9NEIS</name>
<comment type="subcellular location">
    <subcellularLocation>
        <location evidence="1">Bacterial flagellum</location>
    </subcellularLocation>
    <subcellularLocation>
        <location evidence="2">Secreted</location>
    </subcellularLocation>
</comment>
<keyword evidence="10" id="KW-0282">Flagellum</keyword>
<sequence>MASSIFGIGVSGLNAANLGLTVTGHNIVNGSTPGYSRQNIVQSAPYPQSTGNGFVGLGVRVDDIRRSFDQFLTRNVQVAQSQASYYNELLSHLTEVDNIVADPTAGVTPALQNFFSAMQNVATNPSSTPARQALLSSAQTLVNRFQVFDQRLTELRDNLNGELGNTVSSINAISKQIAQLNNQIAVQGGSGHPPNDLLDQRDELVKQLNTFVKATATTQQDGSINIFIGNGQSLVVGNQPFELGVEPSPSDPQRMSVVYKQNNNLVFLPESQLTGGKLQGLLDFRSKTLDTAQSSLNQIALVTAQTLNTQQRAGVDLTGAMGTGMFGFNTDPTTGAPTLGQVYSNTANTGNAQLGGYISDVGKLTSSNYEFAFDGTNYILTRQSDKQKTVFTPAQVAAGPVGVDGLQLSISSGNMAAGDRFNIQPTAGFIRGLSVSMTEPSRVAAAGAVVAAAPKTNTGSLTYTQPATTVPVTDATWKPGASLQNPVTINFTSPTSFTITDTVTGVTGPAQAYTPGMTVSANGWSMKLDGTPATGDVVNIGPNTNGDADGRNALAMAALQTQKLVNGNVSYQDAYGQLVSQVGVQTNDAKIMSDAQDTVLEQATDARNSVSGVNLDEEAANLLRYQQAYQAASKVIQIAQEAFQSILQIAN</sequence>
<dbReference type="InterPro" id="IPR002371">
    <property type="entry name" value="FlgK"/>
</dbReference>
<dbReference type="InterPro" id="IPR053927">
    <property type="entry name" value="FlgK_helical"/>
</dbReference>
<protein>
    <recommendedName>
        <fullName evidence="4">Flagellar hook-associated protein 1</fullName>
    </recommendedName>
</protein>
<evidence type="ECO:0000259" key="9">
    <source>
        <dbReference type="Pfam" id="PF22638"/>
    </source>
</evidence>
<dbReference type="Pfam" id="PF06429">
    <property type="entry name" value="Flg_bbr_C"/>
    <property type="match status" value="1"/>
</dbReference>
<keyword evidence="10" id="KW-0969">Cilium</keyword>
<evidence type="ECO:0000313" key="11">
    <source>
        <dbReference type="Proteomes" id="UP000604737"/>
    </source>
</evidence>